<dbReference type="EMBL" id="OU503058">
    <property type="protein sequence ID" value="CAI9787536.1"/>
    <property type="molecule type" value="Genomic_DNA"/>
</dbReference>
<sequence length="130" mass="13986">MASENLSQENGMEVAQVVVVMVPLLANGHLNQLLHGFTSPVSSPPTTSSSISSAPPCTTAKQRIESRDIHSITNVETYCFNSISAFCIYASNWEVTEKSALSTAAEILKELPSTEGCVPPEVSKFVELQQ</sequence>
<reference evidence="1" key="1">
    <citation type="submission" date="2023-05" db="EMBL/GenBank/DDBJ databases">
        <authorList>
            <person name="Huff M."/>
        </authorList>
    </citation>
    <scope>NUCLEOTIDE SEQUENCE</scope>
</reference>
<evidence type="ECO:0000313" key="1">
    <source>
        <dbReference type="EMBL" id="CAI9787536.1"/>
    </source>
</evidence>
<name>A0AAD2AJI7_9LAMI</name>
<dbReference type="AlphaFoldDB" id="A0AAD2AJI7"/>
<gene>
    <name evidence="1" type="ORF">FPE_LOCUS34966</name>
</gene>
<organism evidence="1 2">
    <name type="scientific">Fraxinus pennsylvanica</name>
    <dbReference type="NCBI Taxonomy" id="56036"/>
    <lineage>
        <taxon>Eukaryota</taxon>
        <taxon>Viridiplantae</taxon>
        <taxon>Streptophyta</taxon>
        <taxon>Embryophyta</taxon>
        <taxon>Tracheophyta</taxon>
        <taxon>Spermatophyta</taxon>
        <taxon>Magnoliopsida</taxon>
        <taxon>eudicotyledons</taxon>
        <taxon>Gunneridae</taxon>
        <taxon>Pentapetalae</taxon>
        <taxon>asterids</taxon>
        <taxon>lamiids</taxon>
        <taxon>Lamiales</taxon>
        <taxon>Oleaceae</taxon>
        <taxon>Oleeae</taxon>
        <taxon>Fraxinus</taxon>
    </lineage>
</organism>
<accession>A0AAD2AJI7</accession>
<evidence type="ECO:0000313" key="2">
    <source>
        <dbReference type="Proteomes" id="UP000834106"/>
    </source>
</evidence>
<protein>
    <submittedName>
        <fullName evidence="1">Uncharacterized protein</fullName>
    </submittedName>
</protein>
<dbReference type="Proteomes" id="UP000834106">
    <property type="component" value="Chromosome 23"/>
</dbReference>
<proteinExistence type="predicted"/>
<keyword evidence="2" id="KW-1185">Reference proteome</keyword>